<proteinExistence type="predicted"/>
<evidence type="ECO:0000313" key="1">
    <source>
        <dbReference type="EMBL" id="JAE05563.1"/>
    </source>
</evidence>
<sequence length="50" mass="5848">MEGTKEEGGGVFRWLSYGIYQYQSRGEEKIWVRVRVWRWFFSAGGDGVSV</sequence>
<dbReference type="EMBL" id="GBRH01192333">
    <property type="protein sequence ID" value="JAE05563.1"/>
    <property type="molecule type" value="Transcribed_RNA"/>
</dbReference>
<protein>
    <submittedName>
        <fullName evidence="1">Uncharacterized protein</fullName>
    </submittedName>
</protein>
<reference evidence="1" key="2">
    <citation type="journal article" date="2015" name="Data Brief">
        <title>Shoot transcriptome of the giant reed, Arundo donax.</title>
        <authorList>
            <person name="Barrero R.A."/>
            <person name="Guerrero F.D."/>
            <person name="Moolhuijzen P."/>
            <person name="Goolsby J.A."/>
            <person name="Tidwell J."/>
            <person name="Bellgard S.E."/>
            <person name="Bellgard M.I."/>
        </authorList>
    </citation>
    <scope>NUCLEOTIDE SEQUENCE</scope>
    <source>
        <tissue evidence="1">Shoot tissue taken approximately 20 cm above the soil surface</tissue>
    </source>
</reference>
<dbReference type="AlphaFoldDB" id="A0A0A9FBD9"/>
<reference evidence="1" key="1">
    <citation type="submission" date="2014-09" db="EMBL/GenBank/DDBJ databases">
        <authorList>
            <person name="Magalhaes I.L.F."/>
            <person name="Oliveira U."/>
            <person name="Santos F.R."/>
            <person name="Vidigal T.H.D.A."/>
            <person name="Brescovit A.D."/>
            <person name="Santos A.J."/>
        </authorList>
    </citation>
    <scope>NUCLEOTIDE SEQUENCE</scope>
    <source>
        <tissue evidence="1">Shoot tissue taken approximately 20 cm above the soil surface</tissue>
    </source>
</reference>
<name>A0A0A9FBD9_ARUDO</name>
<accession>A0A0A9FBD9</accession>
<organism evidence="1">
    <name type="scientific">Arundo donax</name>
    <name type="common">Giant reed</name>
    <name type="synonym">Donax arundinaceus</name>
    <dbReference type="NCBI Taxonomy" id="35708"/>
    <lineage>
        <taxon>Eukaryota</taxon>
        <taxon>Viridiplantae</taxon>
        <taxon>Streptophyta</taxon>
        <taxon>Embryophyta</taxon>
        <taxon>Tracheophyta</taxon>
        <taxon>Spermatophyta</taxon>
        <taxon>Magnoliopsida</taxon>
        <taxon>Liliopsida</taxon>
        <taxon>Poales</taxon>
        <taxon>Poaceae</taxon>
        <taxon>PACMAD clade</taxon>
        <taxon>Arundinoideae</taxon>
        <taxon>Arundineae</taxon>
        <taxon>Arundo</taxon>
    </lineage>
</organism>